<feature type="compositionally biased region" description="Polar residues" evidence="1">
    <location>
        <begin position="364"/>
        <end position="383"/>
    </location>
</feature>
<dbReference type="EMBL" id="NHTK01004399">
    <property type="protein sequence ID" value="PPQ86903.1"/>
    <property type="molecule type" value="Genomic_DNA"/>
</dbReference>
<protein>
    <submittedName>
        <fullName evidence="2">Uncharacterized protein</fullName>
    </submittedName>
</protein>
<dbReference type="STRING" id="181874.A0A409X7Y9"/>
<evidence type="ECO:0000313" key="2">
    <source>
        <dbReference type="EMBL" id="PPQ86903.1"/>
    </source>
</evidence>
<feature type="compositionally biased region" description="Polar residues" evidence="1">
    <location>
        <begin position="390"/>
        <end position="410"/>
    </location>
</feature>
<accession>A0A409X7Y9</accession>
<feature type="compositionally biased region" description="Polar residues" evidence="1">
    <location>
        <begin position="238"/>
        <end position="250"/>
    </location>
</feature>
<feature type="compositionally biased region" description="Low complexity" evidence="1">
    <location>
        <begin position="251"/>
        <end position="270"/>
    </location>
</feature>
<dbReference type="InParanoid" id="A0A409X7Y9"/>
<dbReference type="InterPro" id="IPR046521">
    <property type="entry name" value="DUF6698"/>
</dbReference>
<keyword evidence="3" id="KW-1185">Reference proteome</keyword>
<sequence length="410" mass="45274">MLNDNPELKMAEMLNGTIQQLPRANGAEYFREIAIDHDNLPAFLWPANGFNPEDSDTLQGTLLRSPMLLRTFKHLFTTPGSALVSTLDASKVKAVRGLAQRHQMTTVTPSSIAYAAVMLRHAATAITDWRTQDREFDYDEFYCNIVDLFNKEKDDADLEWIESTIKWWNLRVFGREAPTYGDANDSEDDEATKKRRANSTLGAIKKARAEKRARLDIESAAASAASAAPLPTPAPSMGQPQNGNHANLNRLTTSLPTPSPSLHGSGSSPTAMYHQPHQPPLPSLGHIPQMTYGLGSSGSPSAVSPSHHEQRRPVPRRASQGGSASQIHQDENIDPLLLQHTHHSSQQHRNMPSFYNSLHPPPSSFQSLSASHNGGLSDQSFMHNSMLRPHQTQDSSQAEQNGQNRYLPQF</sequence>
<feature type="region of interest" description="Disordered" evidence="1">
    <location>
        <begin position="341"/>
        <end position="410"/>
    </location>
</feature>
<reference evidence="2 3" key="1">
    <citation type="journal article" date="2018" name="Evol. Lett.">
        <title>Horizontal gene cluster transfer increased hallucinogenic mushroom diversity.</title>
        <authorList>
            <person name="Reynolds H.T."/>
            <person name="Vijayakumar V."/>
            <person name="Gluck-Thaler E."/>
            <person name="Korotkin H.B."/>
            <person name="Matheny P.B."/>
            <person name="Slot J.C."/>
        </authorList>
    </citation>
    <scope>NUCLEOTIDE SEQUENCE [LARGE SCALE GENOMIC DNA]</scope>
    <source>
        <strain evidence="2 3">2629</strain>
    </source>
</reference>
<evidence type="ECO:0000256" key="1">
    <source>
        <dbReference type="SAM" id="MobiDB-lite"/>
    </source>
</evidence>
<comment type="caution">
    <text evidence="2">The sequence shown here is derived from an EMBL/GenBank/DDBJ whole genome shotgun (WGS) entry which is preliminary data.</text>
</comment>
<dbReference type="Proteomes" id="UP000284842">
    <property type="component" value="Unassembled WGS sequence"/>
</dbReference>
<dbReference type="OrthoDB" id="3220614at2759"/>
<evidence type="ECO:0000313" key="3">
    <source>
        <dbReference type="Proteomes" id="UP000284842"/>
    </source>
</evidence>
<name>A0A409X7Y9_9AGAR</name>
<feature type="region of interest" description="Disordered" evidence="1">
    <location>
        <begin position="224"/>
        <end position="326"/>
    </location>
</feature>
<proteinExistence type="predicted"/>
<dbReference type="AlphaFoldDB" id="A0A409X7Y9"/>
<dbReference type="Pfam" id="PF20414">
    <property type="entry name" value="DUF6698"/>
    <property type="match status" value="1"/>
</dbReference>
<organism evidence="2 3">
    <name type="scientific">Panaeolus cyanescens</name>
    <dbReference type="NCBI Taxonomy" id="181874"/>
    <lineage>
        <taxon>Eukaryota</taxon>
        <taxon>Fungi</taxon>
        <taxon>Dikarya</taxon>
        <taxon>Basidiomycota</taxon>
        <taxon>Agaricomycotina</taxon>
        <taxon>Agaricomycetes</taxon>
        <taxon>Agaricomycetidae</taxon>
        <taxon>Agaricales</taxon>
        <taxon>Agaricineae</taxon>
        <taxon>Galeropsidaceae</taxon>
        <taxon>Panaeolus</taxon>
    </lineage>
</organism>
<gene>
    <name evidence="2" type="ORF">CVT24_002730</name>
</gene>